<organism evidence="1 2">
    <name type="scientific">Cynara cardunculus var. scolymus</name>
    <name type="common">Globe artichoke</name>
    <name type="synonym">Cynara scolymus</name>
    <dbReference type="NCBI Taxonomy" id="59895"/>
    <lineage>
        <taxon>Eukaryota</taxon>
        <taxon>Viridiplantae</taxon>
        <taxon>Streptophyta</taxon>
        <taxon>Embryophyta</taxon>
        <taxon>Tracheophyta</taxon>
        <taxon>Spermatophyta</taxon>
        <taxon>Magnoliopsida</taxon>
        <taxon>eudicotyledons</taxon>
        <taxon>Gunneridae</taxon>
        <taxon>Pentapetalae</taxon>
        <taxon>asterids</taxon>
        <taxon>campanulids</taxon>
        <taxon>Asterales</taxon>
        <taxon>Asteraceae</taxon>
        <taxon>Carduoideae</taxon>
        <taxon>Cardueae</taxon>
        <taxon>Carduinae</taxon>
        <taxon>Cynara</taxon>
    </lineage>
</organism>
<dbReference type="AlphaFoldDB" id="A0A124R238"/>
<sequence>MCRDDLCTSSPALSTSSKPFLITTFCIQYHLMKAPSSESGSITNLSRSWANMVEDWAIVTLNKLAYDGPIKSSMRDDGATYTHVYHGMGQSELCSGLVPSTSMVCILSVLTPDQQI</sequence>
<protein>
    <submittedName>
        <fullName evidence="1">Uncharacterized protein</fullName>
    </submittedName>
</protein>
<keyword evidence="2" id="KW-1185">Reference proteome</keyword>
<dbReference type="EMBL" id="LEKV01008234">
    <property type="protein sequence ID" value="KVG38179.1"/>
    <property type="molecule type" value="Genomic_DNA"/>
</dbReference>
<evidence type="ECO:0000313" key="1">
    <source>
        <dbReference type="EMBL" id="KVG38179.1"/>
    </source>
</evidence>
<reference evidence="1 2" key="1">
    <citation type="journal article" date="2016" name="Sci. Rep.">
        <title>The genome sequence of the outbreeding globe artichoke constructed de novo incorporating a phase-aware low-pass sequencing strategy of F1 progeny.</title>
        <authorList>
            <person name="Scaglione D."/>
            <person name="Reyes-Chin-Wo S."/>
            <person name="Acquadro A."/>
            <person name="Froenicke L."/>
            <person name="Portis E."/>
            <person name="Beitel C."/>
            <person name="Tirone M."/>
            <person name="Mauro R."/>
            <person name="Lo Monaco A."/>
            <person name="Mauromicale G."/>
            <person name="Faccioli P."/>
            <person name="Cattivelli L."/>
            <person name="Rieseberg L."/>
            <person name="Michelmore R."/>
            <person name="Lanteri S."/>
        </authorList>
    </citation>
    <scope>NUCLEOTIDE SEQUENCE [LARGE SCALE GENOMIC DNA]</scope>
    <source>
        <strain evidence="1">2C</strain>
    </source>
</reference>
<proteinExistence type="predicted"/>
<dbReference type="Gramene" id="KVG38179">
    <property type="protein sequence ID" value="KVG38179"/>
    <property type="gene ID" value="Ccrd_026459"/>
</dbReference>
<comment type="caution">
    <text evidence="1">The sequence shown here is derived from an EMBL/GenBank/DDBJ whole genome shotgun (WGS) entry which is preliminary data.</text>
</comment>
<gene>
    <name evidence="1" type="ORF">Ccrd_026459</name>
</gene>
<name>A0A124R238_CYNCS</name>
<evidence type="ECO:0000313" key="2">
    <source>
        <dbReference type="Proteomes" id="UP000243975"/>
    </source>
</evidence>
<dbReference type="Proteomes" id="UP000243975">
    <property type="component" value="Unassembled WGS sequence"/>
</dbReference>
<accession>A0A124R238</accession>